<evidence type="ECO:0000256" key="2">
    <source>
        <dbReference type="SAM" id="Phobius"/>
    </source>
</evidence>
<accession>A0A5C7FLE4</accession>
<reference evidence="3 4" key="1">
    <citation type="submission" date="2024-01" db="EMBL/GenBank/DDBJ databases">
        <title>Complete Genome Sequence of Alkalicoccus halolimnae BZ-SZ-XJ29T, a Moderately Halophilic Bacterium Isolated from a Salt Lake.</title>
        <authorList>
            <person name="Zhao B."/>
        </authorList>
    </citation>
    <scope>NUCLEOTIDE SEQUENCE [LARGE SCALE GENOMIC DNA]</scope>
    <source>
        <strain evidence="3 4">BZ-SZ-XJ29</strain>
    </source>
</reference>
<name>A0A5C7FLE4_9BACI</name>
<evidence type="ECO:0000313" key="3">
    <source>
        <dbReference type="EMBL" id="WWD79628.1"/>
    </source>
</evidence>
<dbReference type="RefSeq" id="WP_147803711.1">
    <property type="nucleotide sequence ID" value="NZ_CP144914.1"/>
</dbReference>
<protein>
    <submittedName>
        <fullName evidence="3">Uncharacterized protein</fullName>
    </submittedName>
</protein>
<dbReference type="EMBL" id="CP144914">
    <property type="protein sequence ID" value="WWD79628.1"/>
    <property type="molecule type" value="Genomic_DNA"/>
</dbReference>
<keyword evidence="4" id="KW-1185">Reference proteome</keyword>
<dbReference type="KEGG" id="ahal:FTX54_014690"/>
<keyword evidence="2" id="KW-0472">Membrane</keyword>
<keyword evidence="2" id="KW-1133">Transmembrane helix</keyword>
<sequence length="77" mass="8542">MKIAFGAVVVIVFLVHLFIRDYPFGGALQTIFDVLVISLLAVVAAMALGHLAYRVTKKEKPPIRKDENPEDFKGSQQ</sequence>
<evidence type="ECO:0000256" key="1">
    <source>
        <dbReference type="SAM" id="MobiDB-lite"/>
    </source>
</evidence>
<evidence type="ECO:0000313" key="4">
    <source>
        <dbReference type="Proteomes" id="UP000321816"/>
    </source>
</evidence>
<feature type="region of interest" description="Disordered" evidence="1">
    <location>
        <begin position="58"/>
        <end position="77"/>
    </location>
</feature>
<gene>
    <name evidence="3" type="ORF">FTX54_014690</name>
</gene>
<keyword evidence="2" id="KW-0812">Transmembrane</keyword>
<dbReference type="Proteomes" id="UP000321816">
    <property type="component" value="Chromosome"/>
</dbReference>
<proteinExistence type="predicted"/>
<organism evidence="3 4">
    <name type="scientific">Alkalicoccus halolimnae</name>
    <dbReference type="NCBI Taxonomy" id="1667239"/>
    <lineage>
        <taxon>Bacteria</taxon>
        <taxon>Bacillati</taxon>
        <taxon>Bacillota</taxon>
        <taxon>Bacilli</taxon>
        <taxon>Bacillales</taxon>
        <taxon>Bacillaceae</taxon>
        <taxon>Alkalicoccus</taxon>
    </lineage>
</organism>
<dbReference type="AlphaFoldDB" id="A0A5C7FLE4"/>
<feature type="transmembrane region" description="Helical" evidence="2">
    <location>
        <begin position="30"/>
        <end position="53"/>
    </location>
</feature>